<dbReference type="GO" id="GO:0015031">
    <property type="term" value="P:protein transport"/>
    <property type="evidence" value="ECO:0007669"/>
    <property type="project" value="UniProtKB-KW"/>
</dbReference>
<dbReference type="Proteomes" id="UP001497482">
    <property type="component" value="Chromosome 9"/>
</dbReference>
<dbReference type="PANTHER" id="PTHR12210">
    <property type="entry name" value="DULLARD PROTEIN PHOSPHATASE"/>
    <property type="match status" value="1"/>
</dbReference>
<evidence type="ECO:0000313" key="4">
    <source>
        <dbReference type="EMBL" id="CAL1614695.1"/>
    </source>
</evidence>
<evidence type="ECO:0000259" key="3">
    <source>
        <dbReference type="PROSITE" id="PS50969"/>
    </source>
</evidence>
<keyword evidence="1" id="KW-0496">Mitochondrion</keyword>
<sequence>MWRMRLWRMRLWRRCCGGGGCGGGGCGGGAVEEVLWRRLCGGEGVEEVWRRCGGGVEEEETLVYSSLSVIPDAEYSFTTVFQDHQYQVYMVLRPHVKEFLQAVSRNYELFVFTCSKRVYAEKVLDVLDPHKKLFRHRLYQEDCSCVLGHYIKDLRVLGRDLRTTVVLDNSLHTHTPTI</sequence>
<dbReference type="GO" id="GO:0005744">
    <property type="term" value="C:TIM23 mitochondrial import inner membrane translocase complex"/>
    <property type="evidence" value="ECO:0007669"/>
    <property type="project" value="UniProtKB-UniRule"/>
</dbReference>
<evidence type="ECO:0000256" key="2">
    <source>
        <dbReference type="SAM" id="SignalP"/>
    </source>
</evidence>
<evidence type="ECO:0000256" key="1">
    <source>
        <dbReference type="RuleBase" id="RU365079"/>
    </source>
</evidence>
<proteinExistence type="inferred from homology"/>
<comment type="subcellular location">
    <subcellularLocation>
        <location evidence="1">Mitochondrion inner membrane</location>
        <topology evidence="1">Single-pass membrane protein</topology>
    </subcellularLocation>
</comment>
<feature type="chain" id="PRO_5043741062" description="Mitochondrial import inner membrane translocase subunit TIM50" evidence="2">
    <location>
        <begin position="18"/>
        <end position="178"/>
    </location>
</feature>
<dbReference type="CDD" id="cd07521">
    <property type="entry name" value="HAD_FCP1-like"/>
    <property type="match status" value="1"/>
</dbReference>
<dbReference type="PROSITE" id="PS51257">
    <property type="entry name" value="PROKAR_LIPOPROTEIN"/>
    <property type="match status" value="1"/>
</dbReference>
<comment type="subunit">
    <text evidence="1">Component of the TIM23 complex.</text>
</comment>
<dbReference type="SMART" id="SM00577">
    <property type="entry name" value="CPDc"/>
    <property type="match status" value="1"/>
</dbReference>
<dbReference type="InterPro" id="IPR050365">
    <property type="entry name" value="TIM50"/>
</dbReference>
<keyword evidence="1" id="KW-0653">Protein transport</keyword>
<dbReference type="Gene3D" id="3.40.50.1000">
    <property type="entry name" value="HAD superfamily/HAD-like"/>
    <property type="match status" value="1"/>
</dbReference>
<feature type="signal peptide" evidence="2">
    <location>
        <begin position="1"/>
        <end position="17"/>
    </location>
</feature>
<dbReference type="Pfam" id="PF03031">
    <property type="entry name" value="NIF"/>
    <property type="match status" value="1"/>
</dbReference>
<comment type="function">
    <text evidence="1">Essential component of the TIM23 complex, a complex that mediates the translocation of transit peptide-containing proteins across the mitochondrial inner membrane.</text>
</comment>
<dbReference type="EMBL" id="OZ035831">
    <property type="protein sequence ID" value="CAL1614695.1"/>
    <property type="molecule type" value="Genomic_DNA"/>
</dbReference>
<protein>
    <recommendedName>
        <fullName evidence="1">Mitochondrial import inner membrane translocase subunit TIM50</fullName>
    </recommendedName>
</protein>
<dbReference type="InterPro" id="IPR023214">
    <property type="entry name" value="HAD_sf"/>
</dbReference>
<keyword evidence="1" id="KW-0813">Transport</keyword>
<feature type="domain" description="FCP1 homology" evidence="3">
    <location>
        <begin position="62"/>
        <end position="178"/>
    </location>
</feature>
<dbReference type="InterPro" id="IPR004274">
    <property type="entry name" value="FCP1_dom"/>
</dbReference>
<keyword evidence="5" id="KW-1185">Reference proteome</keyword>
<name>A0AAV2MMZ2_KNICA</name>
<evidence type="ECO:0000313" key="5">
    <source>
        <dbReference type="Proteomes" id="UP001497482"/>
    </source>
</evidence>
<dbReference type="InterPro" id="IPR036412">
    <property type="entry name" value="HAD-like_sf"/>
</dbReference>
<dbReference type="SUPFAM" id="SSF56784">
    <property type="entry name" value="HAD-like"/>
    <property type="match status" value="1"/>
</dbReference>
<reference evidence="4 5" key="1">
    <citation type="submission" date="2024-04" db="EMBL/GenBank/DDBJ databases">
        <authorList>
            <person name="Waldvogel A.-M."/>
            <person name="Schoenle A."/>
        </authorList>
    </citation>
    <scope>NUCLEOTIDE SEQUENCE [LARGE SCALE GENOMIC DNA]</scope>
</reference>
<organism evidence="4 5">
    <name type="scientific">Knipowitschia caucasica</name>
    <name type="common">Caucasian dwarf goby</name>
    <name type="synonym">Pomatoschistus caucasicus</name>
    <dbReference type="NCBI Taxonomy" id="637954"/>
    <lineage>
        <taxon>Eukaryota</taxon>
        <taxon>Metazoa</taxon>
        <taxon>Chordata</taxon>
        <taxon>Craniata</taxon>
        <taxon>Vertebrata</taxon>
        <taxon>Euteleostomi</taxon>
        <taxon>Actinopterygii</taxon>
        <taxon>Neopterygii</taxon>
        <taxon>Teleostei</taxon>
        <taxon>Neoteleostei</taxon>
        <taxon>Acanthomorphata</taxon>
        <taxon>Gobiaria</taxon>
        <taxon>Gobiiformes</taxon>
        <taxon>Gobioidei</taxon>
        <taxon>Gobiidae</taxon>
        <taxon>Gobiinae</taxon>
        <taxon>Knipowitschia</taxon>
    </lineage>
</organism>
<dbReference type="AlphaFoldDB" id="A0AAV2MMZ2"/>
<comment type="similarity">
    <text evidence="1">Belongs to the TIM50 family.</text>
</comment>
<dbReference type="PROSITE" id="PS50969">
    <property type="entry name" value="FCP1"/>
    <property type="match status" value="1"/>
</dbReference>
<keyword evidence="2" id="KW-0732">Signal</keyword>
<keyword evidence="1" id="KW-0809">Transit peptide</keyword>
<accession>A0AAV2MMZ2</accession>
<gene>
    <name evidence="4" type="ORF">KC01_LOCUS40731</name>
</gene>
<keyword evidence="1" id="KW-0811">Translocation</keyword>